<name>A0ABN9CBK0_9NEOB</name>
<evidence type="ECO:0000313" key="1">
    <source>
        <dbReference type="EMBL" id="CAI9556927.1"/>
    </source>
</evidence>
<proteinExistence type="predicted"/>
<reference evidence="1" key="1">
    <citation type="submission" date="2023-05" db="EMBL/GenBank/DDBJ databases">
        <authorList>
            <person name="Stuckert A."/>
        </authorList>
    </citation>
    <scope>NUCLEOTIDE SEQUENCE</scope>
</reference>
<sequence length="46" mass="4979">MNVTFCHFQISHCSVPVRPDVAGDGALKTDAGIRWRTLQGTLQGGH</sequence>
<dbReference type="EMBL" id="CATNWA010008808">
    <property type="protein sequence ID" value="CAI9556927.1"/>
    <property type="molecule type" value="Genomic_DNA"/>
</dbReference>
<protein>
    <submittedName>
        <fullName evidence="1">Uncharacterized protein</fullName>
    </submittedName>
</protein>
<evidence type="ECO:0000313" key="2">
    <source>
        <dbReference type="Proteomes" id="UP001162483"/>
    </source>
</evidence>
<organism evidence="1 2">
    <name type="scientific">Staurois parvus</name>
    <dbReference type="NCBI Taxonomy" id="386267"/>
    <lineage>
        <taxon>Eukaryota</taxon>
        <taxon>Metazoa</taxon>
        <taxon>Chordata</taxon>
        <taxon>Craniata</taxon>
        <taxon>Vertebrata</taxon>
        <taxon>Euteleostomi</taxon>
        <taxon>Amphibia</taxon>
        <taxon>Batrachia</taxon>
        <taxon>Anura</taxon>
        <taxon>Neobatrachia</taxon>
        <taxon>Ranoidea</taxon>
        <taxon>Ranidae</taxon>
        <taxon>Staurois</taxon>
    </lineage>
</organism>
<comment type="caution">
    <text evidence="1">The sequence shown here is derived from an EMBL/GenBank/DDBJ whole genome shotgun (WGS) entry which is preliminary data.</text>
</comment>
<gene>
    <name evidence="1" type="ORF">SPARVUS_LOCUS4611680</name>
</gene>
<accession>A0ABN9CBK0</accession>
<feature type="non-terminal residue" evidence="1">
    <location>
        <position position="46"/>
    </location>
</feature>
<keyword evidence="2" id="KW-1185">Reference proteome</keyword>
<dbReference type="Proteomes" id="UP001162483">
    <property type="component" value="Unassembled WGS sequence"/>
</dbReference>